<accession>A0A1R1X9G0</accession>
<proteinExistence type="predicted"/>
<sequence>MPKLTLSLVNTDKAAPLDICWETIDFASDSKAEASDFPSAKNLGFGHLPISSTSLVSFLVKCFMASVNIISELIPSTITVSFWFSIIGAIIDFGMAEAFLVFVIDFFLFSSVLVLVDL</sequence>
<name>A0A1R1X9G0_9FUNG</name>
<dbReference type="EMBL" id="LSSM01006191">
    <property type="protein sequence ID" value="OMJ11238.1"/>
    <property type="molecule type" value="Genomic_DNA"/>
</dbReference>
<evidence type="ECO:0000313" key="1">
    <source>
        <dbReference type="EMBL" id="OMJ11238.1"/>
    </source>
</evidence>
<dbReference type="Proteomes" id="UP000187429">
    <property type="component" value="Unassembled WGS sequence"/>
</dbReference>
<organism evidence="1 2">
    <name type="scientific">Smittium culicis</name>
    <dbReference type="NCBI Taxonomy" id="133412"/>
    <lineage>
        <taxon>Eukaryota</taxon>
        <taxon>Fungi</taxon>
        <taxon>Fungi incertae sedis</taxon>
        <taxon>Zoopagomycota</taxon>
        <taxon>Kickxellomycotina</taxon>
        <taxon>Harpellomycetes</taxon>
        <taxon>Harpellales</taxon>
        <taxon>Legeriomycetaceae</taxon>
        <taxon>Smittium</taxon>
    </lineage>
</organism>
<gene>
    <name evidence="1" type="ORF">AYI69_g9905</name>
</gene>
<protein>
    <submittedName>
        <fullName evidence="1">Uncharacterized protein</fullName>
    </submittedName>
</protein>
<comment type="caution">
    <text evidence="1">The sequence shown here is derived from an EMBL/GenBank/DDBJ whole genome shotgun (WGS) entry which is preliminary data.</text>
</comment>
<dbReference type="AlphaFoldDB" id="A0A1R1X9G0"/>
<evidence type="ECO:0000313" key="2">
    <source>
        <dbReference type="Proteomes" id="UP000187429"/>
    </source>
</evidence>
<keyword evidence="2" id="KW-1185">Reference proteome</keyword>
<reference evidence="2" key="1">
    <citation type="submission" date="2017-01" db="EMBL/GenBank/DDBJ databases">
        <authorList>
            <person name="Wang Y."/>
            <person name="White M."/>
            <person name="Kvist S."/>
            <person name="Moncalvo J.-M."/>
        </authorList>
    </citation>
    <scope>NUCLEOTIDE SEQUENCE [LARGE SCALE GENOMIC DNA]</scope>
    <source>
        <strain evidence="2">ID-206-W2</strain>
    </source>
</reference>